<accession>A0A2S0WT01</accession>
<feature type="compositionally biased region" description="Basic and acidic residues" evidence="1">
    <location>
        <begin position="397"/>
        <end position="409"/>
    </location>
</feature>
<feature type="signal peptide" evidence="3">
    <location>
        <begin position="1"/>
        <end position="31"/>
    </location>
</feature>
<gene>
    <name evidence="4" type="ORF">DCE93_01310</name>
</gene>
<feature type="transmembrane region" description="Helical" evidence="2">
    <location>
        <begin position="370"/>
        <end position="392"/>
    </location>
</feature>
<keyword evidence="2" id="KW-0472">Membrane</keyword>
<organism evidence="4 5">
    <name type="scientific">Agromyces badenianii</name>
    <dbReference type="NCBI Taxonomy" id="2080742"/>
    <lineage>
        <taxon>Bacteria</taxon>
        <taxon>Bacillati</taxon>
        <taxon>Actinomycetota</taxon>
        <taxon>Actinomycetes</taxon>
        <taxon>Micrococcales</taxon>
        <taxon>Microbacteriaceae</taxon>
        <taxon>Agromyces</taxon>
    </lineage>
</organism>
<name>A0A2S0WT01_9MICO</name>
<reference evidence="4 5" key="1">
    <citation type="submission" date="2018-04" db="EMBL/GenBank/DDBJ databases">
        <authorList>
            <person name="Li J."/>
        </authorList>
    </citation>
    <scope>NUCLEOTIDE SEQUENCE [LARGE SCALE GENOMIC DNA]</scope>
    <source>
        <strain evidence="5">30A</strain>
    </source>
</reference>
<feature type="region of interest" description="Disordered" evidence="1">
    <location>
        <begin position="397"/>
        <end position="420"/>
    </location>
</feature>
<dbReference type="Proteomes" id="UP000244729">
    <property type="component" value="Chromosome"/>
</dbReference>
<evidence type="ECO:0000256" key="2">
    <source>
        <dbReference type="SAM" id="Phobius"/>
    </source>
</evidence>
<keyword evidence="3" id="KW-0732">Signal</keyword>
<protein>
    <recommendedName>
        <fullName evidence="6">Peptidase A2 domain-containing protein</fullName>
    </recommendedName>
</protein>
<evidence type="ECO:0000256" key="1">
    <source>
        <dbReference type="SAM" id="MobiDB-lite"/>
    </source>
</evidence>
<dbReference type="KEGG" id="agm:DCE93_01310"/>
<keyword evidence="2" id="KW-1133">Transmembrane helix</keyword>
<dbReference type="OrthoDB" id="5118876at2"/>
<dbReference type="InterPro" id="IPR021109">
    <property type="entry name" value="Peptidase_aspartic_dom_sf"/>
</dbReference>
<evidence type="ECO:0000313" key="5">
    <source>
        <dbReference type="Proteomes" id="UP000244729"/>
    </source>
</evidence>
<dbReference type="Gene3D" id="2.40.70.10">
    <property type="entry name" value="Acid Proteases"/>
    <property type="match status" value="1"/>
</dbReference>
<dbReference type="EMBL" id="CP028913">
    <property type="protein sequence ID" value="AWB94476.1"/>
    <property type="molecule type" value="Genomic_DNA"/>
</dbReference>
<keyword evidence="2" id="KW-0812">Transmembrane</keyword>
<evidence type="ECO:0000313" key="4">
    <source>
        <dbReference type="EMBL" id="AWB94476.1"/>
    </source>
</evidence>
<proteinExistence type="predicted"/>
<sequence length="420" mass="42464">MQLRRIAAAITIGIGAVAIVAGGTSAPSASADDGQGWATMPIAIHKEPGVGPTPMVTIIVGGSPVQVNLDTGSNGLVLAPGVVVDEWTPRGERASQDYVSAVIEGELGVADVTFGTNTLSGVTFLKGDTIDCTSPSTPCPSHWPLHGAAGGVLGIGQAPGPEWHGKIESPFMYATGEAAAGFLLDIPTDAGGTLTIGGVVPAPGGIVVNQVPTGGQHPLYPNGQTRYDKAPPVCWTVGTVSACHDTTFDTDEPQGTVYDDAFDCAQYPQGRFTAGLAVTMAAAMGATPFASFITTDDPPDTLHCSAVPDNNGHFNTGFAFFIGKTVGFDSVGGRIIMQAALAPAVPTPSVDPSGAAAASPKLAESGSSEVLLVGGVSTALAVVVLGAALMVLPRRDPSVRRASQVERPAEWQPMGDGGAS</sequence>
<dbReference type="AlphaFoldDB" id="A0A2S0WT01"/>
<keyword evidence="5" id="KW-1185">Reference proteome</keyword>
<feature type="chain" id="PRO_5015696529" description="Peptidase A2 domain-containing protein" evidence="3">
    <location>
        <begin position="32"/>
        <end position="420"/>
    </location>
</feature>
<dbReference type="RefSeq" id="WP_108594302.1">
    <property type="nucleotide sequence ID" value="NZ_CP028913.1"/>
</dbReference>
<dbReference type="SUPFAM" id="SSF50630">
    <property type="entry name" value="Acid proteases"/>
    <property type="match status" value="1"/>
</dbReference>
<evidence type="ECO:0000256" key="3">
    <source>
        <dbReference type="SAM" id="SignalP"/>
    </source>
</evidence>
<evidence type="ECO:0008006" key="6">
    <source>
        <dbReference type="Google" id="ProtNLM"/>
    </source>
</evidence>